<sequence>MNLALCLARRLTANARNKGNFPFYLPCHLSRTMRRTLLLMKTVALPLNVTTRKTTQQEAVPWYRRQYKGAKAQHLWQAGWGISLLLVFVGLPLVGATVQSHLKVKREKRRAIMNDAEREEFLRDLYELRFKSRNGRLTQPLWRHFEETINLKRQRRRKERWPRRNQASGILYMRVGRHMEVTCTFEAKQDQTRTRQLPERSIDLVERLRHVRWSRRNEGASREIKKQLLRQTTVTE</sequence>
<reference evidence="2 3" key="1">
    <citation type="journal article" date="2014" name="Mol. Plant">
        <title>Chromosome Scale Genome Assembly and Transcriptome Profiling of Nannochloropsis gaditana in Nitrogen Depletion.</title>
        <authorList>
            <person name="Corteggiani Carpinelli E."/>
            <person name="Telatin A."/>
            <person name="Vitulo N."/>
            <person name="Forcato C."/>
            <person name="D'Angelo M."/>
            <person name="Schiavon R."/>
            <person name="Vezzi A."/>
            <person name="Giacometti G.M."/>
            <person name="Morosinotto T."/>
            <person name="Valle G."/>
        </authorList>
    </citation>
    <scope>NUCLEOTIDE SEQUENCE [LARGE SCALE GENOMIC DNA]</scope>
    <source>
        <strain evidence="2 3">B-31</strain>
    </source>
</reference>
<evidence type="ECO:0000256" key="1">
    <source>
        <dbReference type="SAM" id="Phobius"/>
    </source>
</evidence>
<name>W7TKN5_9STRA</name>
<protein>
    <recommendedName>
        <fullName evidence="4">Transmembrane protein</fullName>
    </recommendedName>
</protein>
<comment type="caution">
    <text evidence="2">The sequence shown here is derived from an EMBL/GenBank/DDBJ whole genome shotgun (WGS) entry which is preliminary data.</text>
</comment>
<dbReference type="AlphaFoldDB" id="W7TKN5"/>
<evidence type="ECO:0000313" key="2">
    <source>
        <dbReference type="EMBL" id="EWM20941.1"/>
    </source>
</evidence>
<organism evidence="2 3">
    <name type="scientific">Nannochloropsis gaditana</name>
    <dbReference type="NCBI Taxonomy" id="72520"/>
    <lineage>
        <taxon>Eukaryota</taxon>
        <taxon>Sar</taxon>
        <taxon>Stramenopiles</taxon>
        <taxon>Ochrophyta</taxon>
        <taxon>Eustigmatophyceae</taxon>
        <taxon>Eustigmatales</taxon>
        <taxon>Monodopsidaceae</taxon>
        <taxon>Nannochloropsis</taxon>
    </lineage>
</organism>
<feature type="transmembrane region" description="Helical" evidence="1">
    <location>
        <begin position="78"/>
        <end position="98"/>
    </location>
</feature>
<evidence type="ECO:0008006" key="4">
    <source>
        <dbReference type="Google" id="ProtNLM"/>
    </source>
</evidence>
<proteinExistence type="predicted"/>
<keyword evidence="1" id="KW-1133">Transmembrane helix</keyword>
<accession>W7TKN5</accession>
<gene>
    <name evidence="2" type="ORF">Naga_100061g27</name>
</gene>
<evidence type="ECO:0000313" key="3">
    <source>
        <dbReference type="Proteomes" id="UP000019335"/>
    </source>
</evidence>
<dbReference type="EMBL" id="AZIL01002741">
    <property type="protein sequence ID" value="EWM20941.1"/>
    <property type="molecule type" value="Genomic_DNA"/>
</dbReference>
<keyword evidence="1" id="KW-0472">Membrane</keyword>
<dbReference type="Proteomes" id="UP000019335">
    <property type="component" value="Unassembled WGS sequence"/>
</dbReference>
<keyword evidence="3" id="KW-1185">Reference proteome</keyword>
<keyword evidence="1" id="KW-0812">Transmembrane</keyword>